<dbReference type="InterPro" id="IPR046794">
    <property type="entry name" value="Apc1_MidN"/>
</dbReference>
<evidence type="ECO:0000256" key="3">
    <source>
        <dbReference type="ARBA" id="ARBA00022776"/>
    </source>
</evidence>
<feature type="domain" description="Anaphase-promoting complex subunit 1 middle" evidence="6">
    <location>
        <begin position="447"/>
        <end position="678"/>
    </location>
</feature>
<feature type="compositionally biased region" description="Polar residues" evidence="5">
    <location>
        <begin position="70"/>
        <end position="81"/>
    </location>
</feature>
<comment type="caution">
    <text evidence="7">The sequence shown here is derived from an EMBL/GenBank/DDBJ whole genome shotgun (WGS) entry which is preliminary data.</text>
</comment>
<feature type="non-terminal residue" evidence="7">
    <location>
        <position position="1470"/>
    </location>
</feature>
<dbReference type="InterPro" id="IPR024990">
    <property type="entry name" value="Apc1"/>
</dbReference>
<evidence type="ECO:0000256" key="4">
    <source>
        <dbReference type="ARBA" id="ARBA00023306"/>
    </source>
</evidence>
<evidence type="ECO:0000256" key="2">
    <source>
        <dbReference type="ARBA" id="ARBA00022618"/>
    </source>
</evidence>
<feature type="compositionally biased region" description="Basic residues" evidence="5">
    <location>
        <begin position="1210"/>
        <end position="1222"/>
    </location>
</feature>
<dbReference type="PANTHER" id="PTHR12827:SF3">
    <property type="entry name" value="ANAPHASE-PROMOTING COMPLEX SUBUNIT 1"/>
    <property type="match status" value="1"/>
</dbReference>
<keyword evidence="4" id="KW-0131">Cell cycle</keyword>
<dbReference type="Gene3D" id="1.25.10.10">
    <property type="entry name" value="Leucine-rich Repeat Variant"/>
    <property type="match status" value="2"/>
</dbReference>
<dbReference type="Proteomes" id="UP001165060">
    <property type="component" value="Unassembled WGS sequence"/>
</dbReference>
<dbReference type="InterPro" id="IPR011989">
    <property type="entry name" value="ARM-like"/>
</dbReference>
<feature type="region of interest" description="Disordered" evidence="5">
    <location>
        <begin position="70"/>
        <end position="118"/>
    </location>
</feature>
<evidence type="ECO:0000313" key="8">
    <source>
        <dbReference type="Proteomes" id="UP001165060"/>
    </source>
</evidence>
<dbReference type="EMBL" id="BRYB01000265">
    <property type="protein sequence ID" value="GMI26639.1"/>
    <property type="molecule type" value="Genomic_DNA"/>
</dbReference>
<reference evidence="7 8" key="1">
    <citation type="journal article" date="2023" name="Commun. Biol.">
        <title>Genome analysis of Parmales, the sister group of diatoms, reveals the evolutionary specialization of diatoms from phago-mixotrophs to photoautotrophs.</title>
        <authorList>
            <person name="Ban H."/>
            <person name="Sato S."/>
            <person name="Yoshikawa S."/>
            <person name="Yamada K."/>
            <person name="Nakamura Y."/>
            <person name="Ichinomiya M."/>
            <person name="Sato N."/>
            <person name="Blanc-Mathieu R."/>
            <person name="Endo H."/>
            <person name="Kuwata A."/>
            <person name="Ogata H."/>
        </authorList>
    </citation>
    <scope>NUCLEOTIDE SEQUENCE [LARGE SCALE GENOMIC DNA]</scope>
</reference>
<dbReference type="Pfam" id="PF20518">
    <property type="entry name" value="Apc1_MidN"/>
    <property type="match status" value="1"/>
</dbReference>
<feature type="region of interest" description="Disordered" evidence="5">
    <location>
        <begin position="27"/>
        <end position="53"/>
    </location>
</feature>
<dbReference type="PANTHER" id="PTHR12827">
    <property type="entry name" value="MEIOTIC CHECKPOINT REGULATOR TSG24 FAMILY MEMBER"/>
    <property type="match status" value="1"/>
</dbReference>
<evidence type="ECO:0000259" key="6">
    <source>
        <dbReference type="Pfam" id="PF20518"/>
    </source>
</evidence>
<comment type="similarity">
    <text evidence="1">Belongs to the APC1 family.</text>
</comment>
<evidence type="ECO:0000313" key="7">
    <source>
        <dbReference type="EMBL" id="GMI26639.1"/>
    </source>
</evidence>
<organism evidence="7 8">
    <name type="scientific">Tetraparma gracilis</name>
    <dbReference type="NCBI Taxonomy" id="2962635"/>
    <lineage>
        <taxon>Eukaryota</taxon>
        <taxon>Sar</taxon>
        <taxon>Stramenopiles</taxon>
        <taxon>Ochrophyta</taxon>
        <taxon>Bolidophyceae</taxon>
        <taxon>Parmales</taxon>
        <taxon>Triparmaceae</taxon>
        <taxon>Tetraparma</taxon>
    </lineage>
</organism>
<feature type="region of interest" description="Disordered" evidence="5">
    <location>
        <begin position="1190"/>
        <end position="1237"/>
    </location>
</feature>
<gene>
    <name evidence="7" type="ORF">TeGR_g303</name>
</gene>
<evidence type="ECO:0000256" key="5">
    <source>
        <dbReference type="SAM" id="MobiDB-lite"/>
    </source>
</evidence>
<feature type="region of interest" description="Disordered" evidence="5">
    <location>
        <begin position="590"/>
        <end position="616"/>
    </location>
</feature>
<feature type="compositionally biased region" description="Acidic residues" evidence="5">
    <location>
        <begin position="1190"/>
        <end position="1200"/>
    </location>
</feature>
<name>A0ABQ6MIS0_9STRA</name>
<keyword evidence="2" id="KW-0132">Cell division</keyword>
<feature type="region of interest" description="Disordered" evidence="5">
    <location>
        <begin position="361"/>
        <end position="381"/>
    </location>
</feature>
<feature type="compositionally biased region" description="Gly residues" evidence="5">
    <location>
        <begin position="371"/>
        <end position="381"/>
    </location>
</feature>
<protein>
    <recommendedName>
        <fullName evidence="6">Anaphase-promoting complex subunit 1 middle domain-containing protein</fullName>
    </recommendedName>
</protein>
<evidence type="ECO:0000256" key="1">
    <source>
        <dbReference type="ARBA" id="ARBA00010547"/>
    </source>
</evidence>
<sequence>MESLMSTGAKDMANAALQNLTQIFPSATSATAKSRPGNVSSRAPAPARSHSEALASALHIQQSTDPLNATIMSSASNTSNGGPPEQPFGEMGGTANSNFSATGGGEEENPGEAHSEQAELYPHSALTCVWSEATPTSASASNTSNASAAPLPRADSVFTASGLSGQPLLCLHSRANSTLRVLELSVDPVSGAVAMAEHEVDLPCLSAVPIVSGSSEHSPVDILVLNIDHSLSLYRGSHLFASCDLGLSSAARVLNIKFAVHDRVTVEYSEGGATRTVRARLSLSLADKSPLAETCLAALGSTLPPVLAAAVRADCVRASQYILGGGGAGAGGLSFSDLEDPGFVAVSAVLRAILNGLSTRSTRSSRRSRGSSGGAELGPGAGGGSAFEKLVKSDYHERFMQNNPIMAKAWGERAAEKAAGKSSSTATPFVDHLLANLSFPSVEQFSAFDAFSQLSTMFDTLHLVYEDAKLSLTCWAWLKPMAQMLSGLASAAGVHCADFLDHYARDQEFAVAGKGGGNPKPVPRKSLTTFETPPCILNWLVLTMVGEVGVFPAAPPCDTTRRICRFYSILFDSENQDLVNGIGCSQGEGDMSTAGSMGEGGVDMSGASNASATPPGPYKAHERVVLAMLDEGVGHTELANIPPGVALPILEAINKTRQAPPANWPSSAYGLIWREDLARMQDIKSGVLARPKPTSAEARFLASTGGVEGAGAAEGEEEAGEDKDGLELVDKFSSMLFPNDHRVKEVGRLLRSSQPLFLKVERAPEVSDHEHEQRKQTKLMHLCNRNMAVPIGRGMLTLGTLVTPLLAEALPIPEMCLAGKVPPSNAIMKLDTTACDAMMKAWPEFHNGVAAGLRLGSAATTKGVSRTWIVYNKPSAAAPPPANANQPNPPPDTATPNYAHGGLLMALGLRGHLGALAMTDIYEYLTMGIDTTTVGVLLGMAATKRASCDASVSKMLCLHIPSLLPPPFTEMDVSSVAQIAAVAGVGLLYEGSAHRLMTEFLLGEIGRKPSSDKIADREGYVLASGLALGMVNLGRGDNMGGLSGLMIEERLTRYMVGGRDEGVRGGGGVGGRGGGEEHKCSRIFEGEYVNVDVTAPGATLGLGLIYLRSGNRAVAARLALPQTGPDLDDVRPDFLLYRVVARSLVMWDEIEPTEEWVEEQIPKVVSRVWAGLGEISSVFGGFGGVVLVGGEDEGEEEEEDKEAKSSGGGARKKGRGKGKGKGRGKEKEKQEEEDSDVDKMTAKQVFVHVVAGTCFSLGLRFAGTGDERAKKAVLKQLLMLKKLREENDRVTVARRPAKYMVDMCLGCAAVSLAMIMSGTGDLECLKIFRDLRTRCDADVTYGCHMSFGSALGLLYLGGGGCTLGRSNSDVAALLVSFFPRWPISTTDNCMSLQALRHLYVLAVKEKAVECVDVDSGVPVFVPILLKSEGGETEERTAPCLVNGERGGAGGNVEVWLNSGKYHQIQVSDGE</sequence>
<keyword evidence="3" id="KW-0498">Mitosis</keyword>
<keyword evidence="8" id="KW-1185">Reference proteome</keyword>
<accession>A0ABQ6MIS0</accession>
<proteinExistence type="inferred from homology"/>